<keyword evidence="2 6" id="KW-0396">Initiation factor</keyword>
<dbReference type="SUPFAM" id="SSF55418">
    <property type="entry name" value="eIF4e-like"/>
    <property type="match status" value="1"/>
</dbReference>
<feature type="region of interest" description="Disordered" evidence="7">
    <location>
        <begin position="1"/>
        <end position="64"/>
    </location>
</feature>
<dbReference type="Proteomes" id="UP000192247">
    <property type="component" value="Unassembled WGS sequence"/>
</dbReference>
<dbReference type="InParanoid" id="A0A1V9X6Q0"/>
<comment type="similarity">
    <text evidence="1 6">Belongs to the eukaryotic initiation factor 4E family.</text>
</comment>
<dbReference type="InterPro" id="IPR023398">
    <property type="entry name" value="TIF_eIF4e-like"/>
</dbReference>
<dbReference type="GO" id="GO:0000340">
    <property type="term" value="F:RNA 7-methylguanosine cap binding"/>
    <property type="evidence" value="ECO:0007669"/>
    <property type="project" value="TreeGrafter"/>
</dbReference>
<reference evidence="8 9" key="1">
    <citation type="journal article" date="2017" name="Gigascience">
        <title>Draft genome of the honey bee ectoparasitic mite, Tropilaelaps mercedesae, is shaped by the parasitic life history.</title>
        <authorList>
            <person name="Dong X."/>
            <person name="Armstrong S.D."/>
            <person name="Xia D."/>
            <person name="Makepeace B.L."/>
            <person name="Darby A.C."/>
            <person name="Kadowaki T."/>
        </authorList>
    </citation>
    <scope>NUCLEOTIDE SEQUENCE [LARGE SCALE GENOMIC DNA]</scope>
    <source>
        <strain evidence="8">Wuxi-XJTLU</strain>
    </source>
</reference>
<evidence type="ECO:0000256" key="1">
    <source>
        <dbReference type="ARBA" id="ARBA00009860"/>
    </source>
</evidence>
<feature type="compositionally biased region" description="Acidic residues" evidence="7">
    <location>
        <begin position="1"/>
        <end position="16"/>
    </location>
</feature>
<evidence type="ECO:0000256" key="2">
    <source>
        <dbReference type="ARBA" id="ARBA00022540"/>
    </source>
</evidence>
<dbReference type="PANTHER" id="PTHR11960">
    <property type="entry name" value="EUKARYOTIC TRANSLATION INITIATION FACTOR 4E RELATED"/>
    <property type="match status" value="1"/>
</dbReference>
<dbReference type="Gene3D" id="3.30.760.10">
    <property type="entry name" value="RNA Cap, Translation Initiation Factor Eif4e"/>
    <property type="match status" value="1"/>
</dbReference>
<feature type="non-terminal residue" evidence="8">
    <location>
        <position position="1"/>
    </location>
</feature>
<dbReference type="AlphaFoldDB" id="A0A1V9X6Q0"/>
<dbReference type="EMBL" id="MNPL01021682">
    <property type="protein sequence ID" value="OQR69269.1"/>
    <property type="molecule type" value="Genomic_DNA"/>
</dbReference>
<evidence type="ECO:0000256" key="6">
    <source>
        <dbReference type="RuleBase" id="RU004374"/>
    </source>
</evidence>
<name>A0A1V9X6Q0_9ACAR</name>
<dbReference type="InterPro" id="IPR001040">
    <property type="entry name" value="TIF_eIF_4E"/>
</dbReference>
<evidence type="ECO:0000313" key="9">
    <source>
        <dbReference type="Proteomes" id="UP000192247"/>
    </source>
</evidence>
<organism evidence="8 9">
    <name type="scientific">Tropilaelaps mercedesae</name>
    <dbReference type="NCBI Taxonomy" id="418985"/>
    <lineage>
        <taxon>Eukaryota</taxon>
        <taxon>Metazoa</taxon>
        <taxon>Ecdysozoa</taxon>
        <taxon>Arthropoda</taxon>
        <taxon>Chelicerata</taxon>
        <taxon>Arachnida</taxon>
        <taxon>Acari</taxon>
        <taxon>Parasitiformes</taxon>
        <taxon>Mesostigmata</taxon>
        <taxon>Gamasina</taxon>
        <taxon>Dermanyssoidea</taxon>
        <taxon>Laelapidae</taxon>
        <taxon>Tropilaelaps</taxon>
    </lineage>
</organism>
<accession>A0A1V9X6Q0</accession>
<gene>
    <name evidence="8" type="ORF">BIW11_12369</name>
</gene>
<dbReference type="GO" id="GO:0003743">
    <property type="term" value="F:translation initiation factor activity"/>
    <property type="evidence" value="ECO:0007669"/>
    <property type="project" value="UniProtKB-KW"/>
</dbReference>
<dbReference type="GO" id="GO:0006417">
    <property type="term" value="P:regulation of translation"/>
    <property type="evidence" value="ECO:0007669"/>
    <property type="project" value="UniProtKB-KW"/>
</dbReference>
<evidence type="ECO:0000256" key="5">
    <source>
        <dbReference type="ARBA" id="ARBA00022917"/>
    </source>
</evidence>
<comment type="caution">
    <text evidence="8">The sequence shown here is derived from an EMBL/GenBank/DDBJ whole genome shotgun (WGS) entry which is preliminary data.</text>
</comment>
<keyword evidence="4 6" id="KW-0694">RNA-binding</keyword>
<keyword evidence="5 6" id="KW-0648">Protein biosynthesis</keyword>
<feature type="compositionally biased region" description="Polar residues" evidence="7">
    <location>
        <begin position="52"/>
        <end position="63"/>
    </location>
</feature>
<keyword evidence="3" id="KW-0810">Translation regulation</keyword>
<feature type="compositionally biased region" description="Basic and acidic residues" evidence="7">
    <location>
        <begin position="22"/>
        <end position="43"/>
    </location>
</feature>
<protein>
    <submittedName>
        <fullName evidence="8">Eukaryotic translation initiation factor 4E-like</fullName>
    </submittedName>
</protein>
<dbReference type="PANTHER" id="PTHR11960:SF8">
    <property type="entry name" value="EUKARYOTIC TRANSLATION INITIATION FACTOR 4E1-RELATED"/>
    <property type="match status" value="1"/>
</dbReference>
<dbReference type="STRING" id="418985.A0A1V9X6Q0"/>
<dbReference type="OrthoDB" id="590761at2759"/>
<proteinExistence type="inferred from homology"/>
<dbReference type="GO" id="GO:0016281">
    <property type="term" value="C:eukaryotic translation initiation factor 4F complex"/>
    <property type="evidence" value="ECO:0007669"/>
    <property type="project" value="TreeGrafter"/>
</dbReference>
<evidence type="ECO:0000256" key="4">
    <source>
        <dbReference type="ARBA" id="ARBA00022884"/>
    </source>
</evidence>
<dbReference type="Pfam" id="PF01652">
    <property type="entry name" value="IF4E"/>
    <property type="match status" value="1"/>
</dbReference>
<evidence type="ECO:0000256" key="3">
    <source>
        <dbReference type="ARBA" id="ARBA00022845"/>
    </source>
</evidence>
<evidence type="ECO:0000313" key="8">
    <source>
        <dbReference type="EMBL" id="OQR69269.1"/>
    </source>
</evidence>
<evidence type="ECO:0000256" key="7">
    <source>
        <dbReference type="SAM" id="MobiDB-lite"/>
    </source>
</evidence>
<keyword evidence="9" id="KW-1185">Reference proteome</keyword>
<sequence>SDLADTVDDDDDDDAVVPDLPCKVEHEGSDDTLDHDQETDLTKETLAPEPQYSPTLTEATQLSKDFDTDKDQLAEKPEKTNSLTKTLPAADVKHPLQDIWVFWYYQGDKKKSWYENLLQLWEFDTAEDFWAIYNHTIPPSNLQPGRDFNLFKKGIRPEWEDVNNIEGGIWSITLRERRMRSPEMDAVWTEVAMLLIGHQFDHLAAFVNGATYSARKNQDRVSLWVRANLDEHRGEVQAIGERLRKAVHFAGNNFILEYATSQDWKNKAGSTVNARMILHMQ</sequence>